<dbReference type="Gene3D" id="3.30.1360.120">
    <property type="entry name" value="Probable tRNA modification gtpase trme, domain 1"/>
    <property type="match status" value="1"/>
</dbReference>
<dbReference type="Proteomes" id="UP000325291">
    <property type="component" value="Unassembled WGS sequence"/>
</dbReference>
<accession>A0A5A9ZI02</accession>
<dbReference type="SUPFAM" id="SSF103025">
    <property type="entry name" value="Folate-binding domain"/>
    <property type="match status" value="1"/>
</dbReference>
<evidence type="ECO:0000313" key="2">
    <source>
        <dbReference type="Proteomes" id="UP000325291"/>
    </source>
</evidence>
<reference evidence="1 2" key="1">
    <citation type="submission" date="2019-07" db="EMBL/GenBank/DDBJ databases">
        <title>Aquicoccus porphyridii gen. nov., sp. nov., isolated from a small marine red alga, Porphyridium marinum.</title>
        <authorList>
            <person name="Liu L."/>
        </authorList>
    </citation>
    <scope>NUCLEOTIDE SEQUENCE [LARGE SCALE GENOMIC DNA]</scope>
    <source>
        <strain evidence="1 2">L1 8-17</strain>
    </source>
</reference>
<sequence>MTASEEPPAALTSIAAYRGQEDALSEMLKTAHGMGWPKPGRTTGKEGARALWFGQGQALLVGPAPDPGLARHAALTDQSDAWAMVRLSGAGSQAVLARLTPLDLRRGSFKRGHTARTEIAHMMGSLTRLGEEAFLILVFRSMAATLAHDLEAAMQAVAARTRL</sequence>
<dbReference type="AlphaFoldDB" id="A0A5A9ZI02"/>
<protein>
    <submittedName>
        <fullName evidence="1">Sarcosine oxidase subunit gamma</fullName>
    </submittedName>
</protein>
<dbReference type="InterPro" id="IPR027266">
    <property type="entry name" value="TrmE/GcvT-like"/>
</dbReference>
<dbReference type="EMBL" id="VINQ01000004">
    <property type="protein sequence ID" value="KAA0916888.1"/>
    <property type="molecule type" value="Genomic_DNA"/>
</dbReference>
<name>A0A5A9ZI02_9RHOB</name>
<organism evidence="1 2">
    <name type="scientific">Aquicoccus porphyridii</name>
    <dbReference type="NCBI Taxonomy" id="1852029"/>
    <lineage>
        <taxon>Bacteria</taxon>
        <taxon>Pseudomonadati</taxon>
        <taxon>Pseudomonadota</taxon>
        <taxon>Alphaproteobacteria</taxon>
        <taxon>Rhodobacterales</taxon>
        <taxon>Paracoccaceae</taxon>
        <taxon>Aquicoccus</taxon>
    </lineage>
</organism>
<keyword evidence="2" id="KW-1185">Reference proteome</keyword>
<evidence type="ECO:0000313" key="1">
    <source>
        <dbReference type="EMBL" id="KAA0916888.1"/>
    </source>
</evidence>
<dbReference type="Gene3D" id="3.30.70.1520">
    <property type="entry name" value="Heterotetrameric sarcosine oxidase"/>
    <property type="match status" value="1"/>
</dbReference>
<comment type="caution">
    <text evidence="1">The sequence shown here is derived from an EMBL/GenBank/DDBJ whole genome shotgun (WGS) entry which is preliminary data.</text>
</comment>
<gene>
    <name evidence="1" type="ORF">FLO80_07865</name>
</gene>
<proteinExistence type="predicted"/>